<gene>
    <name evidence="2" type="ORF">H9639_09590</name>
</gene>
<accession>A0ABR8USK0</accession>
<protein>
    <submittedName>
        <fullName evidence="2">Uncharacterized protein</fullName>
    </submittedName>
</protein>
<sequence length="64" mass="6969">MAMQGIGAFFFLLYILGIVALFVLLVWALVLSIIFLRLRIAELRRLRPAMAKESSGTAGDGSGL</sequence>
<feature type="transmembrane region" description="Helical" evidence="1">
    <location>
        <begin position="6"/>
        <end position="36"/>
    </location>
</feature>
<reference evidence="2 3" key="1">
    <citation type="submission" date="2020-08" db="EMBL/GenBank/DDBJ databases">
        <title>A Genomic Blueprint of the Chicken Gut Microbiome.</title>
        <authorList>
            <person name="Gilroy R."/>
            <person name="Ravi A."/>
            <person name="Getino M."/>
            <person name="Pursley I."/>
            <person name="Horton D.L."/>
            <person name="Alikhan N.-F."/>
            <person name="Baker D."/>
            <person name="Gharbi K."/>
            <person name="Hall N."/>
            <person name="Watson M."/>
            <person name="Adriaenssens E.M."/>
            <person name="Foster-Nyarko E."/>
            <person name="Jarju S."/>
            <person name="Secka A."/>
            <person name="Antonio M."/>
            <person name="Oren A."/>
            <person name="Chaudhuri R."/>
            <person name="La Ragione R.M."/>
            <person name="Hildebrand F."/>
            <person name="Pallen M.J."/>
        </authorList>
    </citation>
    <scope>NUCLEOTIDE SEQUENCE [LARGE SCALE GENOMIC DNA]</scope>
    <source>
        <strain evidence="2 3">Sa2CUA1</strain>
    </source>
</reference>
<name>A0ABR8USK0_9MICC</name>
<keyword evidence="1" id="KW-1133">Transmembrane helix</keyword>
<evidence type="ECO:0000256" key="1">
    <source>
        <dbReference type="SAM" id="Phobius"/>
    </source>
</evidence>
<evidence type="ECO:0000313" key="3">
    <source>
        <dbReference type="Proteomes" id="UP000609874"/>
    </source>
</evidence>
<proteinExistence type="predicted"/>
<keyword evidence="1" id="KW-0472">Membrane</keyword>
<keyword evidence="3" id="KW-1185">Reference proteome</keyword>
<organism evidence="2 3">
    <name type="scientific">Arthrobacter gallicola</name>
    <dbReference type="NCBI Taxonomy" id="2762225"/>
    <lineage>
        <taxon>Bacteria</taxon>
        <taxon>Bacillati</taxon>
        <taxon>Actinomycetota</taxon>
        <taxon>Actinomycetes</taxon>
        <taxon>Micrococcales</taxon>
        <taxon>Micrococcaceae</taxon>
        <taxon>Arthrobacter</taxon>
    </lineage>
</organism>
<dbReference type="Proteomes" id="UP000609874">
    <property type="component" value="Unassembled WGS sequence"/>
</dbReference>
<keyword evidence="1" id="KW-0812">Transmembrane</keyword>
<comment type="caution">
    <text evidence="2">The sequence shown here is derived from an EMBL/GenBank/DDBJ whole genome shotgun (WGS) entry which is preliminary data.</text>
</comment>
<dbReference type="EMBL" id="JACSQD010000004">
    <property type="protein sequence ID" value="MBD7995547.1"/>
    <property type="molecule type" value="Genomic_DNA"/>
</dbReference>
<evidence type="ECO:0000313" key="2">
    <source>
        <dbReference type="EMBL" id="MBD7995547.1"/>
    </source>
</evidence>